<name>A0A1I0HJ97_9RHOB</name>
<organism evidence="3 4">
    <name type="scientific">Paracoccus homiensis</name>
    <dbReference type="NCBI Taxonomy" id="364199"/>
    <lineage>
        <taxon>Bacteria</taxon>
        <taxon>Pseudomonadati</taxon>
        <taxon>Pseudomonadota</taxon>
        <taxon>Alphaproteobacteria</taxon>
        <taxon>Rhodobacterales</taxon>
        <taxon>Paracoccaceae</taxon>
        <taxon>Paracoccus</taxon>
    </lineage>
</organism>
<dbReference type="PANTHER" id="PTHR42815">
    <property type="entry name" value="FAD-BINDING, PUTATIVE (AFU_ORTHOLOGUE AFUA_6G07600)-RELATED"/>
    <property type="match status" value="1"/>
</dbReference>
<feature type="region of interest" description="Disordered" evidence="1">
    <location>
        <begin position="1"/>
        <end position="22"/>
    </location>
</feature>
<dbReference type="EMBL" id="FOHO01000011">
    <property type="protein sequence ID" value="SET83147.1"/>
    <property type="molecule type" value="Genomic_DNA"/>
</dbReference>
<dbReference type="SUPFAM" id="SSF50475">
    <property type="entry name" value="FMN-binding split barrel"/>
    <property type="match status" value="1"/>
</dbReference>
<dbReference type="SUPFAM" id="SSF52343">
    <property type="entry name" value="Ferredoxin reductase-like, C-terminal NADP-linked domain"/>
    <property type="match status" value="1"/>
</dbReference>
<evidence type="ECO:0000256" key="1">
    <source>
        <dbReference type="SAM" id="MobiDB-lite"/>
    </source>
</evidence>
<dbReference type="InterPro" id="IPR008333">
    <property type="entry name" value="Cbr1-like_FAD-bd_dom"/>
</dbReference>
<dbReference type="Pfam" id="PF00175">
    <property type="entry name" value="NAD_binding_1"/>
    <property type="match status" value="1"/>
</dbReference>
<dbReference type="CDD" id="cd06184">
    <property type="entry name" value="flavohem_like_fad_nad_binding"/>
    <property type="match status" value="1"/>
</dbReference>
<dbReference type="InterPro" id="IPR039261">
    <property type="entry name" value="FNR_nucleotide-bd"/>
</dbReference>
<dbReference type="RefSeq" id="WP_090736330.1">
    <property type="nucleotide sequence ID" value="NZ_FOHO01000011.1"/>
</dbReference>
<dbReference type="PROSITE" id="PS51384">
    <property type="entry name" value="FAD_FR"/>
    <property type="match status" value="1"/>
</dbReference>
<reference evidence="3 4" key="1">
    <citation type="submission" date="2016-10" db="EMBL/GenBank/DDBJ databases">
        <authorList>
            <person name="de Groot N.N."/>
        </authorList>
    </citation>
    <scope>NUCLEOTIDE SEQUENCE [LARGE SCALE GENOMIC DNA]</scope>
    <source>
        <strain evidence="3 4">DSM 17862</strain>
    </source>
</reference>
<dbReference type="AlphaFoldDB" id="A0A1I0HJ97"/>
<dbReference type="Gene3D" id="2.40.30.10">
    <property type="entry name" value="Translation factors"/>
    <property type="match status" value="1"/>
</dbReference>
<protein>
    <recommendedName>
        <fullName evidence="2">FAD-binding FR-type domain-containing protein</fullName>
    </recommendedName>
</protein>
<dbReference type="PRINTS" id="PR00409">
    <property type="entry name" value="PHDIOXRDTASE"/>
</dbReference>
<accession>A0A1I0HJ97</accession>
<dbReference type="Gene3D" id="2.30.110.10">
    <property type="entry name" value="Electron Transport, Fmn-binding Protein, Chain A"/>
    <property type="match status" value="1"/>
</dbReference>
<dbReference type="InterPro" id="IPR017938">
    <property type="entry name" value="Riboflavin_synthase-like_b-brl"/>
</dbReference>
<dbReference type="InterPro" id="IPR012349">
    <property type="entry name" value="Split_barrel_FMN-bd"/>
</dbReference>
<dbReference type="SUPFAM" id="SSF63380">
    <property type="entry name" value="Riboflavin synthase domain-like"/>
    <property type="match status" value="1"/>
</dbReference>
<dbReference type="Gene3D" id="3.40.50.80">
    <property type="entry name" value="Nucleotide-binding domain of ferredoxin-NADP reductase (FNR) module"/>
    <property type="match status" value="1"/>
</dbReference>
<gene>
    <name evidence="3" type="ORF">SAMN04489858_11175</name>
</gene>
<dbReference type="InterPro" id="IPR017927">
    <property type="entry name" value="FAD-bd_FR_type"/>
</dbReference>
<keyword evidence="4" id="KW-1185">Reference proteome</keyword>
<dbReference type="Proteomes" id="UP000199180">
    <property type="component" value="Unassembled WGS sequence"/>
</dbReference>
<dbReference type="OrthoDB" id="9786134at2"/>
<dbReference type="Pfam" id="PF00970">
    <property type="entry name" value="FAD_binding_6"/>
    <property type="match status" value="1"/>
</dbReference>
<evidence type="ECO:0000313" key="3">
    <source>
        <dbReference type="EMBL" id="SET83147.1"/>
    </source>
</evidence>
<dbReference type="PANTHER" id="PTHR42815:SF2">
    <property type="entry name" value="FAD-BINDING, PUTATIVE (AFU_ORTHOLOGUE AFUA_6G07600)-RELATED"/>
    <property type="match status" value="1"/>
</dbReference>
<sequence length="538" mass="58383">MTSTSQTNPFHAGERAAQQRAGVGDVSQWAGGFVRDYLPEQHRQFHTALPFLVVSGGDAAGQVWATVIEGPDGFITSPDPQHLALRSAIPADDPLAERLRGGGDIGAVGIDLGSRRRNRFSGKISPTPEGSLIRMTQTFGNCPQYIHERSLRRVPGTPGTPVRGQQLTPDQIAQIRAADTLFIGSGQYGTRGEASDGYDASHRGGPPGFVQVVSPTRLLIPDYMGNNFFNTIGNIMADPRVGLLFIDFETGGLLHLSGKAHVDWDPRDTRDGDAWRMIELDIDCVIQRPAALSLRWARQAHLARRLKLTRKVQESAQITSFHLAPADGRPLDPFTPGQHLPITVQIPGQAGTTARSYSLSGPPGADTYRLSVKREAQGLVSRFLHDQVQTGAIIEAQSPSGDFVTEKVDAPLVLISAGVGLTPMLSMLHAAAAEGRQTWFLHGARNGGDHAHRAEVATLVDSHPHLHRRVFYSRPEARDVAGRDYDIAGRMNAADVRRLIPDPTARFMLCGPAGFVAQMQDELEQSGIPAAQIRFETF</sequence>
<evidence type="ECO:0000259" key="2">
    <source>
        <dbReference type="PROSITE" id="PS51384"/>
    </source>
</evidence>
<proteinExistence type="predicted"/>
<feature type="domain" description="FAD-binding FR-type" evidence="2">
    <location>
        <begin position="301"/>
        <end position="406"/>
    </location>
</feature>
<dbReference type="GO" id="GO:0016491">
    <property type="term" value="F:oxidoreductase activity"/>
    <property type="evidence" value="ECO:0007669"/>
    <property type="project" value="InterPro"/>
</dbReference>
<evidence type="ECO:0000313" key="4">
    <source>
        <dbReference type="Proteomes" id="UP000199180"/>
    </source>
</evidence>
<dbReference type="InterPro" id="IPR001433">
    <property type="entry name" value="OxRdtase_FAD/NAD-bd"/>
</dbReference>
<dbReference type="STRING" id="364199.SAMN04489858_11175"/>